<dbReference type="SUPFAM" id="SSF109854">
    <property type="entry name" value="DinB/YfiT-like putative metalloenzymes"/>
    <property type="match status" value="1"/>
</dbReference>
<protein>
    <submittedName>
        <fullName evidence="1">DinB family protein</fullName>
    </submittedName>
</protein>
<dbReference type="InterPro" id="IPR034660">
    <property type="entry name" value="DinB/YfiT-like"/>
</dbReference>
<dbReference type="AlphaFoldDB" id="A0A939C290"/>
<dbReference type="RefSeq" id="WP_205255889.1">
    <property type="nucleotide sequence ID" value="NZ_BAAAPV010000002.1"/>
</dbReference>
<reference evidence="1" key="1">
    <citation type="submission" date="2021-01" db="EMBL/GenBank/DDBJ databases">
        <title>KCTC 19127 draft genome.</title>
        <authorList>
            <person name="An D."/>
        </authorList>
    </citation>
    <scope>NUCLEOTIDE SEQUENCE</scope>
    <source>
        <strain evidence="1">KCTC 19127</strain>
    </source>
</reference>
<evidence type="ECO:0000313" key="1">
    <source>
        <dbReference type="EMBL" id="MBM9475801.1"/>
    </source>
</evidence>
<name>A0A939C290_9ACTN</name>
<accession>A0A939C290</accession>
<dbReference type="Pfam" id="PF04978">
    <property type="entry name" value="MST"/>
    <property type="match status" value="1"/>
</dbReference>
<keyword evidence="2" id="KW-1185">Reference proteome</keyword>
<evidence type="ECO:0000313" key="2">
    <source>
        <dbReference type="Proteomes" id="UP000663801"/>
    </source>
</evidence>
<sequence>MAEWTADLRVRMDELLDEYRDGLRGALDGLTEEEARRSLVVSRTTLLGLVKHVTYVEAFWFDRAVTGRSLREIGVAATPDRSFVLADDDTVASIQQAHRDQCRRSRENVAGLDLGDEVTGHGERTVWALYVQVLRELAHHSGHADILREQIRP</sequence>
<dbReference type="Proteomes" id="UP000663801">
    <property type="component" value="Unassembled WGS sequence"/>
</dbReference>
<comment type="caution">
    <text evidence="1">The sequence shown here is derived from an EMBL/GenBank/DDBJ whole genome shotgun (WGS) entry which is preliminary data.</text>
</comment>
<dbReference type="EMBL" id="JAERWL010000005">
    <property type="protein sequence ID" value="MBM9475801.1"/>
    <property type="molecule type" value="Genomic_DNA"/>
</dbReference>
<dbReference type="Gene3D" id="1.20.120.450">
    <property type="entry name" value="dinb family like domain"/>
    <property type="match status" value="1"/>
</dbReference>
<proteinExistence type="predicted"/>
<organism evidence="1 2">
    <name type="scientific">Nakamurella flavida</name>
    <dbReference type="NCBI Taxonomy" id="363630"/>
    <lineage>
        <taxon>Bacteria</taxon>
        <taxon>Bacillati</taxon>
        <taxon>Actinomycetota</taxon>
        <taxon>Actinomycetes</taxon>
        <taxon>Nakamurellales</taxon>
        <taxon>Nakamurellaceae</taxon>
        <taxon>Nakamurella</taxon>
    </lineage>
</organism>
<gene>
    <name evidence="1" type="ORF">JL107_05020</name>
</gene>
<dbReference type="InterPro" id="IPR007061">
    <property type="entry name" value="MST-like"/>
</dbReference>